<accession>A0A1Z4NBH2</accession>
<dbReference type="InterPro" id="IPR021228">
    <property type="entry name" value="BrxD"/>
</dbReference>
<evidence type="ECO:0000313" key="1">
    <source>
        <dbReference type="EMBL" id="BAZ03073.1"/>
    </source>
</evidence>
<name>A0A1Z4NBH2_9CYAN</name>
<keyword evidence="2" id="KW-1185">Reference proteome</keyword>
<geneLocation type="plasmid" evidence="2">
    <name>Plasmid2 dna</name>
</geneLocation>
<dbReference type="EMBL" id="AP018250">
    <property type="protein sequence ID" value="BAZ03073.1"/>
    <property type="molecule type" value="Genomic_DNA"/>
</dbReference>
<dbReference type="InterPro" id="IPR027417">
    <property type="entry name" value="P-loop_NTPase"/>
</dbReference>
<sequence>MNVEVQRVIESLRLGIPPDGYVRYFTVGRISEIAELTVRLQQSKSGALLLKANYGSGKSHLLRFIRETALKEGFAISSVTLDAKSSVRFNRMDQILGAVWRGLEIPHASGKGARPFFDFVCEQVYGSKGVAGEQWQRITNKDKWDFSQVLDSPANFIALRAWISGRCDKNIVEDWLFQTGKYTTKQIYQELVYKTRMCFRHELALTNTVKWQNYTTNSIIFNFKSDAYAQCWFTLRDIHTLACAAGLKGLIILFDEFEDVLSNISSIEHQKAAFQNLFQFFSGNRFQGMSFFAVTPEFVYKCKQRLLNKGHWDYDYSQFDRLPTFEMSPLEEDNLQELCRKISAIHGIAYGWDVNSETIELGLNSVVKRVASIAVQDRTRQTIKAIVQFLDEQLEENE</sequence>
<dbReference type="Proteomes" id="UP000218785">
    <property type="component" value="Plasmid plasmid2"/>
</dbReference>
<evidence type="ECO:0000313" key="2">
    <source>
        <dbReference type="Proteomes" id="UP000218785"/>
    </source>
</evidence>
<evidence type="ECO:0008006" key="3">
    <source>
        <dbReference type="Google" id="ProtNLM"/>
    </source>
</evidence>
<dbReference type="Pfam" id="PF10923">
    <property type="entry name" value="BrxC_BrxD"/>
    <property type="match status" value="2"/>
</dbReference>
<organism evidence="1 2">
    <name type="scientific">Tolypothrix tenuis PCC 7101</name>
    <dbReference type="NCBI Taxonomy" id="231146"/>
    <lineage>
        <taxon>Bacteria</taxon>
        <taxon>Bacillati</taxon>
        <taxon>Cyanobacteriota</taxon>
        <taxon>Cyanophyceae</taxon>
        <taxon>Nostocales</taxon>
        <taxon>Tolypothrichaceae</taxon>
        <taxon>Tolypothrix</taxon>
    </lineage>
</organism>
<keyword evidence="1" id="KW-0614">Plasmid</keyword>
<dbReference type="RefSeq" id="WP_096584993.1">
    <property type="nucleotide sequence ID" value="NZ_CAWNJS010000003.1"/>
</dbReference>
<dbReference type="KEGG" id="ttq:NIES37_70860"/>
<protein>
    <recommendedName>
        <fullName evidence="3">ATP-binding protein</fullName>
    </recommendedName>
</protein>
<reference evidence="1 2" key="1">
    <citation type="submission" date="2017-06" db="EMBL/GenBank/DDBJ databases">
        <title>Genome sequencing of cyanobaciteial culture collection at National Institute for Environmental Studies (NIES).</title>
        <authorList>
            <person name="Hirose Y."/>
            <person name="Shimura Y."/>
            <person name="Fujisawa T."/>
            <person name="Nakamura Y."/>
            <person name="Kawachi M."/>
        </authorList>
    </citation>
    <scope>NUCLEOTIDE SEQUENCE [LARGE SCALE GENOMIC DNA]</scope>
    <source>
        <strain evidence="1 2">NIES-37</strain>
        <plasmid evidence="2">Plasmid2 dna</plasmid>
    </source>
</reference>
<dbReference type="SUPFAM" id="SSF52540">
    <property type="entry name" value="P-loop containing nucleoside triphosphate hydrolases"/>
    <property type="match status" value="1"/>
</dbReference>
<proteinExistence type="predicted"/>
<dbReference type="AlphaFoldDB" id="A0A1Z4NBH2"/>
<gene>
    <name evidence="1" type="ORF">NIES37_70860</name>
</gene>